<comment type="similarity">
    <text evidence="1">Belongs to the peptidase C1 family.</text>
</comment>
<sequence length="358" mass="40592">MEWRTVALSVFMISLCFLAIPIKVPSSDTTDDDLRLFETYILRYNKSYRHDPIEYDKRFKHFQVSLRGIEKMNKLRTSPESAYYGPTKYSDLSEDEFLKLALRKDLSTRAARHRIDRFMRQKYSSAEGNLIRYERAVRIPPKRLDWRTKGVVTPVKSQGNCGACWAYSTVECIESMIAIKNHTLTSYSVQEMIDCAGNNNFGCQGGDICSLLSWLVDNKVSVSTESFYPVTGKTDTCVLERSAKSTVRVTDFTCDSFINTEDQLLDVLVNHGPVAVAVNALTWQNYLGGIIQFHCDGSFKMLNHAVQIVGYDNTGKIPYYIVRNSWGTLFGNDGYIYIAIGNNLCGIANQVSSLNVIW</sequence>
<evidence type="ECO:0000256" key="5">
    <source>
        <dbReference type="ARBA" id="ARBA00023145"/>
    </source>
</evidence>
<evidence type="ECO:0000256" key="3">
    <source>
        <dbReference type="ARBA" id="ARBA00022801"/>
    </source>
</evidence>
<dbReference type="PROSITE" id="PS00639">
    <property type="entry name" value="THIOL_PROTEASE_HIS"/>
    <property type="match status" value="1"/>
</dbReference>
<dbReference type="SUPFAM" id="SSF54001">
    <property type="entry name" value="Cysteine proteinases"/>
    <property type="match status" value="1"/>
</dbReference>
<dbReference type="GO" id="GO:0008234">
    <property type="term" value="F:cysteine-type peptidase activity"/>
    <property type="evidence" value="ECO:0007669"/>
    <property type="project" value="UniProtKB-KW"/>
</dbReference>
<dbReference type="InterPro" id="IPR025660">
    <property type="entry name" value="Pept_his_AS"/>
</dbReference>
<dbReference type="InterPro" id="IPR013128">
    <property type="entry name" value="Peptidase_C1A"/>
</dbReference>
<keyword evidence="5" id="KW-0865">Zymogen</keyword>
<dbReference type="OrthoDB" id="498368at2759"/>
<dbReference type="EMBL" id="CAJNRD030001123">
    <property type="protein sequence ID" value="CAG5103425.1"/>
    <property type="molecule type" value="Genomic_DNA"/>
</dbReference>
<reference evidence="10" key="1">
    <citation type="submission" date="2021-04" db="EMBL/GenBank/DDBJ databases">
        <authorList>
            <person name="Chebbi M.A.C M."/>
        </authorList>
    </citation>
    <scope>NUCLEOTIDE SEQUENCE</scope>
</reference>
<evidence type="ECO:0000259" key="8">
    <source>
        <dbReference type="SMART" id="SM00645"/>
    </source>
</evidence>
<dbReference type="InterPro" id="IPR000169">
    <property type="entry name" value="Pept_cys_AS"/>
</dbReference>
<keyword evidence="11" id="KW-1185">Reference proteome</keyword>
<evidence type="ECO:0000313" key="10">
    <source>
        <dbReference type="EMBL" id="CAG5103425.1"/>
    </source>
</evidence>
<dbReference type="InterPro" id="IPR038765">
    <property type="entry name" value="Papain-like_cys_pep_sf"/>
</dbReference>
<dbReference type="PROSITE" id="PS00139">
    <property type="entry name" value="THIOL_PROTEASE_CYS"/>
    <property type="match status" value="1"/>
</dbReference>
<proteinExistence type="inferred from homology"/>
<evidence type="ECO:0000313" key="11">
    <source>
        <dbReference type="Proteomes" id="UP000786811"/>
    </source>
</evidence>
<keyword evidence="6" id="KW-1015">Disulfide bond</keyword>
<dbReference type="GO" id="GO:0006508">
    <property type="term" value="P:proteolysis"/>
    <property type="evidence" value="ECO:0007669"/>
    <property type="project" value="UniProtKB-KW"/>
</dbReference>
<protein>
    <submittedName>
        <fullName evidence="10">Similar to CTSO: Cathepsin O (Homo sapiens)</fullName>
    </submittedName>
</protein>
<dbReference type="PRINTS" id="PR00705">
    <property type="entry name" value="PAPAIN"/>
</dbReference>
<organism evidence="10 11">
    <name type="scientific">Cotesia congregata</name>
    <name type="common">Parasitoid wasp</name>
    <name type="synonym">Apanteles congregatus</name>
    <dbReference type="NCBI Taxonomy" id="51543"/>
    <lineage>
        <taxon>Eukaryota</taxon>
        <taxon>Metazoa</taxon>
        <taxon>Ecdysozoa</taxon>
        <taxon>Arthropoda</taxon>
        <taxon>Hexapoda</taxon>
        <taxon>Insecta</taxon>
        <taxon>Pterygota</taxon>
        <taxon>Neoptera</taxon>
        <taxon>Endopterygota</taxon>
        <taxon>Hymenoptera</taxon>
        <taxon>Apocrita</taxon>
        <taxon>Ichneumonoidea</taxon>
        <taxon>Braconidae</taxon>
        <taxon>Microgastrinae</taxon>
        <taxon>Cotesia</taxon>
    </lineage>
</organism>
<dbReference type="AlphaFoldDB" id="A0A8J2HQX7"/>
<gene>
    <name evidence="10" type="ORF">HICCMSTLAB_LOCUS11503</name>
</gene>
<feature type="domain" description="Cathepsin propeptide inhibitor" evidence="9">
    <location>
        <begin position="37"/>
        <end position="97"/>
    </location>
</feature>
<feature type="domain" description="Peptidase C1A papain C-terminal" evidence="8">
    <location>
        <begin position="140"/>
        <end position="355"/>
    </location>
</feature>
<feature type="chain" id="PRO_5035269401" evidence="7">
    <location>
        <begin position="27"/>
        <end position="358"/>
    </location>
</feature>
<keyword evidence="2" id="KW-0645">Protease</keyword>
<dbReference type="SMART" id="SM00848">
    <property type="entry name" value="Inhibitor_I29"/>
    <property type="match status" value="1"/>
</dbReference>
<feature type="signal peptide" evidence="7">
    <location>
        <begin position="1"/>
        <end position="26"/>
    </location>
</feature>
<accession>A0A8J2HQX7</accession>
<dbReference type="Pfam" id="PF08246">
    <property type="entry name" value="Inhibitor_I29"/>
    <property type="match status" value="1"/>
</dbReference>
<name>A0A8J2HQX7_COTCN</name>
<evidence type="ECO:0000256" key="2">
    <source>
        <dbReference type="ARBA" id="ARBA00022670"/>
    </source>
</evidence>
<evidence type="ECO:0000256" key="1">
    <source>
        <dbReference type="ARBA" id="ARBA00008455"/>
    </source>
</evidence>
<dbReference type="Gene3D" id="3.90.70.10">
    <property type="entry name" value="Cysteine proteinases"/>
    <property type="match status" value="1"/>
</dbReference>
<dbReference type="PANTHER" id="PTHR12411">
    <property type="entry name" value="CYSTEINE PROTEASE FAMILY C1-RELATED"/>
    <property type="match status" value="1"/>
</dbReference>
<keyword evidence="4" id="KW-0788">Thiol protease</keyword>
<dbReference type="Pfam" id="PF00112">
    <property type="entry name" value="Peptidase_C1"/>
    <property type="match status" value="1"/>
</dbReference>
<dbReference type="InterPro" id="IPR013201">
    <property type="entry name" value="Prot_inhib_I29"/>
</dbReference>
<evidence type="ECO:0000259" key="9">
    <source>
        <dbReference type="SMART" id="SM00848"/>
    </source>
</evidence>
<dbReference type="InterPro" id="IPR000668">
    <property type="entry name" value="Peptidase_C1A_C"/>
</dbReference>
<evidence type="ECO:0000256" key="4">
    <source>
        <dbReference type="ARBA" id="ARBA00022807"/>
    </source>
</evidence>
<dbReference type="CDD" id="cd02248">
    <property type="entry name" value="Peptidase_C1A"/>
    <property type="match status" value="1"/>
</dbReference>
<keyword evidence="7" id="KW-0732">Signal</keyword>
<keyword evidence="3" id="KW-0378">Hydrolase</keyword>
<evidence type="ECO:0000256" key="6">
    <source>
        <dbReference type="ARBA" id="ARBA00023157"/>
    </source>
</evidence>
<evidence type="ECO:0000256" key="7">
    <source>
        <dbReference type="SAM" id="SignalP"/>
    </source>
</evidence>
<dbReference type="Proteomes" id="UP000786811">
    <property type="component" value="Unassembled WGS sequence"/>
</dbReference>
<dbReference type="InterPro" id="IPR039417">
    <property type="entry name" value="Peptidase_C1A_papain-like"/>
</dbReference>
<comment type="caution">
    <text evidence="10">The sequence shown here is derived from an EMBL/GenBank/DDBJ whole genome shotgun (WGS) entry which is preliminary data.</text>
</comment>
<dbReference type="SMART" id="SM00645">
    <property type="entry name" value="Pept_C1"/>
    <property type="match status" value="1"/>
</dbReference>